<protein>
    <recommendedName>
        <fullName evidence="1">Coenzyme F420:L-glutamate ligase-like domain-containing protein</fullName>
    </recommendedName>
</protein>
<keyword evidence="3" id="KW-1185">Reference proteome</keyword>
<evidence type="ECO:0000259" key="1">
    <source>
        <dbReference type="Pfam" id="PF01996"/>
    </source>
</evidence>
<reference evidence="3" key="1">
    <citation type="submission" date="2015-01" db="EMBL/GenBank/DDBJ databases">
        <authorList>
            <person name="Manzoor Shahid"/>
            <person name="Zubair Saima"/>
        </authorList>
    </citation>
    <scope>NUCLEOTIDE SEQUENCE [LARGE SCALE GENOMIC DNA]</scope>
    <source>
        <strain evidence="3">Sp3</strain>
    </source>
</reference>
<dbReference type="Proteomes" id="UP000046155">
    <property type="component" value="Unassembled WGS sequence"/>
</dbReference>
<evidence type="ECO:0000313" key="3">
    <source>
        <dbReference type="Proteomes" id="UP000046155"/>
    </source>
</evidence>
<dbReference type="Pfam" id="PF01996">
    <property type="entry name" value="F420_ligase"/>
    <property type="match status" value="1"/>
</dbReference>
<name>A0A0B7ML37_9FIRM</name>
<dbReference type="PANTHER" id="PTHR47917">
    <property type="match status" value="1"/>
</dbReference>
<dbReference type="Gene3D" id="3.30.1330.100">
    <property type="entry name" value="CofE-like"/>
    <property type="match status" value="1"/>
</dbReference>
<sequence length="212" mass="23152">MSKMTAQAIPVNTKIITPDDNLLEVIDRYASHQLRKGDILAIAETVVAISQGRIIRPENVKPGIWALLISQFIHQDGSLSSPFALQAVINEEGTLRTVIAFIVSSLTRVFMKRKGDFYRLAGKQAALIDDITGTVPPFDKYIVLGPKNPEKVVAAIKKRFGVEAAIVDANDLGRTQILAATKGANIQLLLRVFKDNPAGNADEQTPLVIVRK</sequence>
<organism evidence="2 3">
    <name type="scientific">Syntrophaceticus schinkii</name>
    <dbReference type="NCBI Taxonomy" id="499207"/>
    <lineage>
        <taxon>Bacteria</taxon>
        <taxon>Bacillati</taxon>
        <taxon>Bacillota</taxon>
        <taxon>Clostridia</taxon>
        <taxon>Thermoanaerobacterales</taxon>
        <taxon>Thermoanaerobacterales Family III. Incertae Sedis</taxon>
        <taxon>Syntrophaceticus</taxon>
    </lineage>
</organism>
<proteinExistence type="predicted"/>
<dbReference type="PANTHER" id="PTHR47917:SF1">
    <property type="entry name" value="COENZYME F420:L-GLUTAMATE LIGASE"/>
    <property type="match status" value="1"/>
</dbReference>
<dbReference type="SUPFAM" id="SSF144010">
    <property type="entry name" value="CofE-like"/>
    <property type="match status" value="1"/>
</dbReference>
<dbReference type="InterPro" id="IPR002847">
    <property type="entry name" value="F420-0_gamma-glut_ligase-dom"/>
</dbReference>
<dbReference type="EMBL" id="CDRZ01000223">
    <property type="protein sequence ID" value="CEO88913.1"/>
    <property type="molecule type" value="Genomic_DNA"/>
</dbReference>
<dbReference type="AlphaFoldDB" id="A0A0B7ML37"/>
<evidence type="ECO:0000313" key="2">
    <source>
        <dbReference type="EMBL" id="CEO88913.1"/>
    </source>
</evidence>
<gene>
    <name evidence="2" type="ORF">SSCH_30017</name>
</gene>
<dbReference type="GO" id="GO:0052618">
    <property type="term" value="F:coenzyme F420-0:L-glutamate ligase activity"/>
    <property type="evidence" value="ECO:0007669"/>
    <property type="project" value="TreeGrafter"/>
</dbReference>
<feature type="domain" description="Coenzyme F420:L-glutamate ligase-like" evidence="1">
    <location>
        <begin position="11"/>
        <end position="160"/>
    </location>
</feature>
<accession>A0A0B7ML37</accession>